<keyword evidence="2" id="KW-0067">ATP-binding</keyword>
<dbReference type="RefSeq" id="WP_074237364.1">
    <property type="nucleotide sequence ID" value="NZ_FSRA01000001.1"/>
</dbReference>
<dbReference type="AlphaFoldDB" id="A0A1N6D4P6"/>
<dbReference type="SUPFAM" id="SSF52540">
    <property type="entry name" value="P-loop containing nucleoside triphosphate hydrolases"/>
    <property type="match status" value="1"/>
</dbReference>
<feature type="domain" description="DNA mismatch repair proteins mutS family" evidence="4">
    <location>
        <begin position="260"/>
        <end position="446"/>
    </location>
</feature>
<protein>
    <submittedName>
        <fullName evidence="5">MutS domain III</fullName>
    </submittedName>
</protein>
<dbReference type="GO" id="GO:0140664">
    <property type="term" value="F:ATP-dependent DNA damage sensor activity"/>
    <property type="evidence" value="ECO:0007669"/>
    <property type="project" value="InterPro"/>
</dbReference>
<dbReference type="EMBL" id="FSRA01000001">
    <property type="protein sequence ID" value="SIN65677.1"/>
    <property type="molecule type" value="Genomic_DNA"/>
</dbReference>
<evidence type="ECO:0000256" key="1">
    <source>
        <dbReference type="ARBA" id="ARBA00022741"/>
    </source>
</evidence>
<dbReference type="InterPro" id="IPR000432">
    <property type="entry name" value="DNA_mismatch_repair_MutS_C"/>
</dbReference>
<dbReference type="GO" id="GO:0005829">
    <property type="term" value="C:cytosol"/>
    <property type="evidence" value="ECO:0007669"/>
    <property type="project" value="TreeGrafter"/>
</dbReference>
<accession>A0A1N6D4P6</accession>
<dbReference type="Proteomes" id="UP000185003">
    <property type="component" value="Unassembled WGS sequence"/>
</dbReference>
<dbReference type="STRING" id="536979.SAMN04488055_0252"/>
<dbReference type="InterPro" id="IPR045076">
    <property type="entry name" value="MutS"/>
</dbReference>
<name>A0A1N6D4P6_9BACT</name>
<keyword evidence="3" id="KW-0238">DNA-binding</keyword>
<dbReference type="Gene3D" id="3.40.50.300">
    <property type="entry name" value="P-loop containing nucleotide triphosphate hydrolases"/>
    <property type="match status" value="1"/>
</dbReference>
<dbReference type="Gene3D" id="1.10.1420.10">
    <property type="match status" value="1"/>
</dbReference>
<dbReference type="SMART" id="SM00534">
    <property type="entry name" value="MUTSac"/>
    <property type="match status" value="1"/>
</dbReference>
<dbReference type="InterPro" id="IPR027417">
    <property type="entry name" value="P-loop_NTPase"/>
</dbReference>
<evidence type="ECO:0000313" key="6">
    <source>
        <dbReference type="Proteomes" id="UP000185003"/>
    </source>
</evidence>
<dbReference type="InterPro" id="IPR036187">
    <property type="entry name" value="DNA_mismatch_repair_MutS_sf"/>
</dbReference>
<evidence type="ECO:0000313" key="5">
    <source>
        <dbReference type="EMBL" id="SIN65677.1"/>
    </source>
</evidence>
<dbReference type="SUPFAM" id="SSF48334">
    <property type="entry name" value="DNA repair protein MutS, domain III"/>
    <property type="match status" value="1"/>
</dbReference>
<keyword evidence="1" id="KW-0547">Nucleotide-binding</keyword>
<evidence type="ECO:0000256" key="3">
    <source>
        <dbReference type="ARBA" id="ARBA00023125"/>
    </source>
</evidence>
<evidence type="ECO:0000259" key="4">
    <source>
        <dbReference type="SMART" id="SM00534"/>
    </source>
</evidence>
<dbReference type="GO" id="GO:0030983">
    <property type="term" value="F:mismatched DNA binding"/>
    <property type="evidence" value="ECO:0007669"/>
    <property type="project" value="InterPro"/>
</dbReference>
<dbReference type="PANTHER" id="PTHR11361">
    <property type="entry name" value="DNA MISMATCH REPAIR PROTEIN MUTS FAMILY MEMBER"/>
    <property type="match status" value="1"/>
</dbReference>
<proteinExistence type="predicted"/>
<reference evidence="5 6" key="1">
    <citation type="submission" date="2016-11" db="EMBL/GenBank/DDBJ databases">
        <authorList>
            <person name="Jaros S."/>
            <person name="Januszkiewicz K."/>
            <person name="Wedrychowicz H."/>
        </authorList>
    </citation>
    <scope>NUCLEOTIDE SEQUENCE [LARGE SCALE GENOMIC DNA]</scope>
    <source>
        <strain evidence="5 6">DSM 24787</strain>
    </source>
</reference>
<dbReference type="PANTHER" id="PTHR11361:SF99">
    <property type="entry name" value="DNA MISMATCH REPAIR PROTEIN"/>
    <property type="match status" value="1"/>
</dbReference>
<sequence length="454" mass="50777">MSFIVDKQTLNDLNIPGKYKGNSIFNLFDHTHTRGGVRLLEALFQKPLSDAEAINSRSSIFQYFQANEVEFPVGKDLLDQVEHYLSGSSGSNIAGAAFMILQKKVLDRITAKDEYKTIRAGIVAMIGFINRMNDFFCRLDTIKAGGPYQETVQAMKHLFNSSALKNMLSESGASVLSLAKVIRYDYILRHLCQEELKKVMQVLYETDVYITVAKIARARKFVYARAVPFAEGKNHIYINNVFHPQVPGAIANSAHVDHGHNLIFLTGANMAGKSTFMKSFGIAVYLAHMGFPVAAEEMTFSVQDGMYTSINVPDNLDMGYSHFYAEVLRVKHVADEVSAAKNMVIIFDELFKGTNVKDAYDATVAVTEAFSENRNCSFIVSTHIVEAGETLQQHCSNMQFVYFPTVMNKEVPAYTYKLEKGISNDRHGMMIIKKERIVEIIKGAALQDLDTACQ</sequence>
<dbReference type="OrthoDB" id="1097361at2"/>
<evidence type="ECO:0000256" key="2">
    <source>
        <dbReference type="ARBA" id="ARBA00022840"/>
    </source>
</evidence>
<dbReference type="Pfam" id="PF05192">
    <property type="entry name" value="MutS_III"/>
    <property type="match status" value="1"/>
</dbReference>
<dbReference type="GO" id="GO:0005524">
    <property type="term" value="F:ATP binding"/>
    <property type="evidence" value="ECO:0007669"/>
    <property type="project" value="UniProtKB-KW"/>
</dbReference>
<dbReference type="Pfam" id="PF00488">
    <property type="entry name" value="MutS_V"/>
    <property type="match status" value="1"/>
</dbReference>
<organism evidence="5 6">
    <name type="scientific">Chitinophaga niabensis</name>
    <dbReference type="NCBI Taxonomy" id="536979"/>
    <lineage>
        <taxon>Bacteria</taxon>
        <taxon>Pseudomonadati</taxon>
        <taxon>Bacteroidota</taxon>
        <taxon>Chitinophagia</taxon>
        <taxon>Chitinophagales</taxon>
        <taxon>Chitinophagaceae</taxon>
        <taxon>Chitinophaga</taxon>
    </lineage>
</organism>
<dbReference type="GO" id="GO:0006298">
    <property type="term" value="P:mismatch repair"/>
    <property type="evidence" value="ECO:0007669"/>
    <property type="project" value="InterPro"/>
</dbReference>
<gene>
    <name evidence="5" type="ORF">SAMN04488055_0252</name>
</gene>
<dbReference type="InterPro" id="IPR007696">
    <property type="entry name" value="DNA_mismatch_repair_MutS_core"/>
</dbReference>
<keyword evidence="6" id="KW-1185">Reference proteome</keyword>